<dbReference type="InterPro" id="IPR034683">
    <property type="entry name" value="IspD/TarI"/>
</dbReference>
<dbReference type="Pfam" id="PF01128">
    <property type="entry name" value="IspD"/>
    <property type="match status" value="1"/>
</dbReference>
<evidence type="ECO:0000256" key="3">
    <source>
        <dbReference type="ARBA" id="ARBA00023229"/>
    </source>
</evidence>
<sequence>MKERCIAIVLAAGQGKRMGGTVHKQYLDLGGKPILAHTLKVFEDSDLIDEVLLVTGADERGWVRKTIVENYGFRKVTEIISGGKERYDSVWNGLQNIDQREEKENTYVFIHDGARPFVNDVMLQRAYKEVRQSKACVVGMPVKDTIKIVNENLEAEETPERKRLWMVQTPQAFHASLIIEAYRKMMVVQHDHVTDDAMAVELMMQHPVKMVEGSYENIKITTPEDLRIAEVFLC</sequence>
<accession>A0A3E3K271</accession>
<evidence type="ECO:0000313" key="6">
    <source>
        <dbReference type="Proteomes" id="UP000261080"/>
    </source>
</evidence>
<dbReference type="FunFam" id="3.90.550.10:FF:000003">
    <property type="entry name" value="2-C-methyl-D-erythritol 4-phosphate cytidylyltransferase"/>
    <property type="match status" value="1"/>
</dbReference>
<dbReference type="NCBIfam" id="TIGR00453">
    <property type="entry name" value="ispD"/>
    <property type="match status" value="1"/>
</dbReference>
<name>A0A3E3K271_9FIRM</name>
<keyword evidence="1 4" id="KW-0808">Transferase</keyword>
<dbReference type="HAMAP" id="MF_00108">
    <property type="entry name" value="IspD"/>
    <property type="match status" value="1"/>
</dbReference>
<dbReference type="OrthoDB" id="9806837at2"/>
<feature type="site" description="Positions MEP for the nucleophilic attack" evidence="4">
    <location>
        <position position="161"/>
    </location>
</feature>
<feature type="site" description="Positions MEP for the nucleophilic attack" evidence="4">
    <location>
        <position position="219"/>
    </location>
</feature>
<keyword evidence="2 4" id="KW-0548">Nucleotidyltransferase</keyword>
<dbReference type="PANTHER" id="PTHR32125:SF4">
    <property type="entry name" value="2-C-METHYL-D-ERYTHRITOL 4-PHOSPHATE CYTIDYLYLTRANSFERASE, CHLOROPLASTIC"/>
    <property type="match status" value="1"/>
</dbReference>
<dbReference type="Proteomes" id="UP000261080">
    <property type="component" value="Unassembled WGS sequence"/>
</dbReference>
<feature type="site" description="Transition state stabilizer" evidence="4">
    <location>
        <position position="17"/>
    </location>
</feature>
<dbReference type="InterPro" id="IPR029044">
    <property type="entry name" value="Nucleotide-diphossugar_trans"/>
</dbReference>
<evidence type="ECO:0000256" key="4">
    <source>
        <dbReference type="HAMAP-Rule" id="MF_00108"/>
    </source>
</evidence>
<organism evidence="5 6">
    <name type="scientific">Sellimonas intestinalis</name>
    <dbReference type="NCBI Taxonomy" id="1653434"/>
    <lineage>
        <taxon>Bacteria</taxon>
        <taxon>Bacillati</taxon>
        <taxon>Bacillota</taxon>
        <taxon>Clostridia</taxon>
        <taxon>Lachnospirales</taxon>
        <taxon>Lachnospiraceae</taxon>
        <taxon>Sellimonas</taxon>
    </lineage>
</organism>
<proteinExistence type="inferred from homology"/>
<evidence type="ECO:0000256" key="1">
    <source>
        <dbReference type="ARBA" id="ARBA00022679"/>
    </source>
</evidence>
<dbReference type="GeneID" id="97191926"/>
<dbReference type="GO" id="GO:0050518">
    <property type="term" value="F:2-C-methyl-D-erythritol 4-phosphate cytidylyltransferase activity"/>
    <property type="evidence" value="ECO:0007669"/>
    <property type="project" value="UniProtKB-UniRule"/>
</dbReference>
<evidence type="ECO:0000256" key="2">
    <source>
        <dbReference type="ARBA" id="ARBA00022695"/>
    </source>
</evidence>
<dbReference type="SUPFAM" id="SSF53448">
    <property type="entry name" value="Nucleotide-diphospho-sugar transferases"/>
    <property type="match status" value="1"/>
</dbReference>
<dbReference type="InterPro" id="IPR050088">
    <property type="entry name" value="IspD/TarI_cytidylyltransf_bact"/>
</dbReference>
<protein>
    <recommendedName>
        <fullName evidence="4">2-C-methyl-D-erythritol 4-phosphate cytidylyltransferase</fullName>
        <ecNumber evidence="4">2.7.7.60</ecNumber>
    </recommendedName>
    <alternativeName>
        <fullName evidence="4">4-diphosphocytidyl-2C-methyl-D-erythritol synthase</fullName>
    </alternativeName>
    <alternativeName>
        <fullName evidence="4">MEP cytidylyltransferase</fullName>
        <shortName evidence="4">MCT</shortName>
    </alternativeName>
</protein>
<dbReference type="EMBL" id="QVLX01000003">
    <property type="protein sequence ID" value="RGE87660.1"/>
    <property type="molecule type" value="Genomic_DNA"/>
</dbReference>
<feature type="site" description="Transition state stabilizer" evidence="4">
    <location>
        <position position="24"/>
    </location>
</feature>
<dbReference type="EC" id="2.7.7.60" evidence="4"/>
<comment type="function">
    <text evidence="4">Catalyzes the formation of 4-diphosphocytidyl-2-C-methyl-D-erythritol from CTP and 2-C-methyl-D-erythritol 4-phosphate (MEP).</text>
</comment>
<dbReference type="PANTHER" id="PTHR32125">
    <property type="entry name" value="2-C-METHYL-D-ERYTHRITOL 4-PHOSPHATE CYTIDYLYLTRANSFERASE, CHLOROPLASTIC"/>
    <property type="match status" value="1"/>
</dbReference>
<dbReference type="InterPro" id="IPR001228">
    <property type="entry name" value="IspD"/>
</dbReference>
<comment type="pathway">
    <text evidence="4">Isoprenoid biosynthesis; isopentenyl diphosphate biosynthesis via DXP pathway; isopentenyl diphosphate from 1-deoxy-D-xylulose 5-phosphate: step 2/6.</text>
</comment>
<keyword evidence="6" id="KW-1185">Reference proteome</keyword>
<comment type="similarity">
    <text evidence="4">Belongs to the IspD/TarI cytidylyltransferase family. IspD subfamily.</text>
</comment>
<dbReference type="RefSeq" id="WP_034594281.1">
    <property type="nucleotide sequence ID" value="NZ_BAABYU010000001.1"/>
</dbReference>
<comment type="catalytic activity">
    <reaction evidence="4">
        <text>2-C-methyl-D-erythritol 4-phosphate + CTP + H(+) = 4-CDP-2-C-methyl-D-erythritol + diphosphate</text>
        <dbReference type="Rhea" id="RHEA:13429"/>
        <dbReference type="ChEBI" id="CHEBI:15378"/>
        <dbReference type="ChEBI" id="CHEBI:33019"/>
        <dbReference type="ChEBI" id="CHEBI:37563"/>
        <dbReference type="ChEBI" id="CHEBI:57823"/>
        <dbReference type="ChEBI" id="CHEBI:58262"/>
        <dbReference type="EC" id="2.7.7.60"/>
    </reaction>
</comment>
<dbReference type="Gene3D" id="3.90.550.10">
    <property type="entry name" value="Spore Coat Polysaccharide Biosynthesis Protein SpsA, Chain A"/>
    <property type="match status" value="1"/>
</dbReference>
<dbReference type="CDD" id="cd02516">
    <property type="entry name" value="CDP-ME_synthetase"/>
    <property type="match status" value="1"/>
</dbReference>
<reference evidence="5 6" key="1">
    <citation type="submission" date="2018-08" db="EMBL/GenBank/DDBJ databases">
        <title>A genome reference for cultivated species of the human gut microbiota.</title>
        <authorList>
            <person name="Zou Y."/>
            <person name="Xue W."/>
            <person name="Luo G."/>
        </authorList>
    </citation>
    <scope>NUCLEOTIDE SEQUENCE [LARGE SCALE GENOMIC DNA]</scope>
    <source>
        <strain evidence="5 6">AF37-2AT</strain>
    </source>
</reference>
<evidence type="ECO:0000313" key="5">
    <source>
        <dbReference type="EMBL" id="RGE87660.1"/>
    </source>
</evidence>
<gene>
    <name evidence="4 5" type="primary">ispD</name>
    <name evidence="5" type="ORF">DW016_05900</name>
</gene>
<dbReference type="AlphaFoldDB" id="A0A3E3K271"/>
<dbReference type="UniPathway" id="UPA00056">
    <property type="reaction ID" value="UER00093"/>
</dbReference>
<dbReference type="GO" id="GO:0019288">
    <property type="term" value="P:isopentenyl diphosphate biosynthetic process, methylerythritol 4-phosphate pathway"/>
    <property type="evidence" value="ECO:0007669"/>
    <property type="project" value="UniProtKB-UniRule"/>
</dbReference>
<comment type="caution">
    <text evidence="5">The sequence shown here is derived from an EMBL/GenBank/DDBJ whole genome shotgun (WGS) entry which is preliminary data.</text>
</comment>
<keyword evidence="3 4" id="KW-0414">Isoprene biosynthesis</keyword>